<evidence type="ECO:0000256" key="8">
    <source>
        <dbReference type="ARBA" id="ARBA00023136"/>
    </source>
</evidence>
<dbReference type="InterPro" id="IPR036259">
    <property type="entry name" value="MFS_trans_sf"/>
</dbReference>
<dbReference type="PANTHER" id="PTHR11654">
    <property type="entry name" value="OLIGOPEPTIDE TRANSPORTER-RELATED"/>
    <property type="match status" value="1"/>
</dbReference>
<name>A0A093FHU5_TYTAL</name>
<feature type="transmembrane region" description="Helical" evidence="9">
    <location>
        <begin position="116"/>
        <end position="136"/>
    </location>
</feature>
<comment type="subcellular location">
    <subcellularLocation>
        <location evidence="2">Apical cell membrane</location>
    </subcellularLocation>
    <subcellularLocation>
        <location evidence="1">Membrane</location>
        <topology evidence="1">Multi-pass membrane protein</topology>
    </subcellularLocation>
</comment>
<dbReference type="GO" id="GO:0016324">
    <property type="term" value="C:apical plasma membrane"/>
    <property type="evidence" value="ECO:0007669"/>
    <property type="project" value="UniProtKB-SubCell"/>
</dbReference>
<evidence type="ECO:0000256" key="1">
    <source>
        <dbReference type="ARBA" id="ARBA00004141"/>
    </source>
</evidence>
<evidence type="ECO:0000313" key="11">
    <source>
        <dbReference type="Proteomes" id="UP000054190"/>
    </source>
</evidence>
<keyword evidence="8 9" id="KW-0472">Membrane</keyword>
<evidence type="ECO:0000256" key="3">
    <source>
        <dbReference type="ARBA" id="ARBA00005982"/>
    </source>
</evidence>
<proteinExistence type="inferred from homology"/>
<dbReference type="InterPro" id="IPR000109">
    <property type="entry name" value="POT_fam"/>
</dbReference>
<feature type="non-terminal residue" evidence="10">
    <location>
        <position position="495"/>
    </location>
</feature>
<organism evidence="10 11">
    <name type="scientific">Tyto alba</name>
    <name type="common">Barn owl</name>
    <dbReference type="NCBI Taxonomy" id="56313"/>
    <lineage>
        <taxon>Eukaryota</taxon>
        <taxon>Metazoa</taxon>
        <taxon>Chordata</taxon>
        <taxon>Craniata</taxon>
        <taxon>Vertebrata</taxon>
        <taxon>Euteleostomi</taxon>
        <taxon>Archelosauria</taxon>
        <taxon>Archosauria</taxon>
        <taxon>Dinosauria</taxon>
        <taxon>Saurischia</taxon>
        <taxon>Theropoda</taxon>
        <taxon>Coelurosauria</taxon>
        <taxon>Aves</taxon>
        <taxon>Neognathae</taxon>
        <taxon>Neoaves</taxon>
        <taxon>Telluraves</taxon>
        <taxon>Strigiformes</taxon>
        <taxon>Tytonidae</taxon>
        <taxon>Tyto</taxon>
    </lineage>
</organism>
<evidence type="ECO:0000313" key="10">
    <source>
        <dbReference type="EMBL" id="KFV53886.1"/>
    </source>
</evidence>
<feature type="transmembrane region" description="Helical" evidence="9">
    <location>
        <begin position="437"/>
        <end position="458"/>
    </location>
</feature>
<dbReference type="Proteomes" id="UP000054190">
    <property type="component" value="Unassembled WGS sequence"/>
</dbReference>
<reference evidence="10 11" key="1">
    <citation type="submission" date="2014-04" db="EMBL/GenBank/DDBJ databases">
        <title>Genome evolution of avian class.</title>
        <authorList>
            <person name="Zhang G."/>
            <person name="Li C."/>
        </authorList>
    </citation>
    <scope>NUCLEOTIDE SEQUENCE [LARGE SCALE GENOMIC DNA]</scope>
    <source>
        <strain evidence="10">BGI_N341</strain>
    </source>
</reference>
<keyword evidence="6" id="KW-0571">Peptide transport</keyword>
<gene>
    <name evidence="10" type="ORF">N341_01756</name>
</gene>
<dbReference type="FunFam" id="1.20.1250.20:FF:000205">
    <property type="entry name" value="Solute carrier family 15 oligopeptide transporter member 1"/>
    <property type="match status" value="1"/>
</dbReference>
<evidence type="ECO:0000256" key="2">
    <source>
        <dbReference type="ARBA" id="ARBA00004221"/>
    </source>
</evidence>
<keyword evidence="4 9" id="KW-0812">Transmembrane</keyword>
<keyword evidence="5" id="KW-0769">Symport</keyword>
<evidence type="ECO:0000256" key="7">
    <source>
        <dbReference type="ARBA" id="ARBA00022989"/>
    </source>
</evidence>
<dbReference type="Gene3D" id="1.20.1250.20">
    <property type="entry name" value="MFS general substrate transporter like domains"/>
    <property type="match status" value="2"/>
</dbReference>
<evidence type="ECO:0000256" key="5">
    <source>
        <dbReference type="ARBA" id="ARBA00022847"/>
    </source>
</evidence>
<dbReference type="GO" id="GO:0015833">
    <property type="term" value="P:peptide transport"/>
    <property type="evidence" value="ECO:0007669"/>
    <property type="project" value="UniProtKB-KW"/>
</dbReference>
<feature type="transmembrane region" description="Helical" evidence="9">
    <location>
        <begin position="148"/>
        <end position="168"/>
    </location>
</feature>
<feature type="transmembrane region" description="Helical" evidence="9">
    <location>
        <begin position="67"/>
        <end position="85"/>
    </location>
</feature>
<evidence type="ECO:0000256" key="6">
    <source>
        <dbReference type="ARBA" id="ARBA00022856"/>
    </source>
</evidence>
<keyword evidence="6" id="KW-0653">Protein transport</keyword>
<feature type="non-terminal residue" evidence="10">
    <location>
        <position position="1"/>
    </location>
</feature>
<feature type="transmembrane region" description="Helical" evidence="9">
    <location>
        <begin position="404"/>
        <end position="425"/>
    </location>
</feature>
<dbReference type="EMBL" id="KK389901">
    <property type="protein sequence ID" value="KFV53886.1"/>
    <property type="molecule type" value="Genomic_DNA"/>
</dbReference>
<keyword evidence="11" id="KW-1185">Reference proteome</keyword>
<evidence type="ECO:0000256" key="4">
    <source>
        <dbReference type="ARBA" id="ARBA00022692"/>
    </source>
</evidence>
<protein>
    <submittedName>
        <fullName evidence="10">Solute carrier family 15 member 1</fullName>
    </submittedName>
</protein>
<keyword evidence="7 9" id="KW-1133">Transmembrane helix</keyword>
<comment type="similarity">
    <text evidence="3">Belongs to the major facilitator superfamily. Proton-dependent oligopeptide transporter (POT/PTR) (TC 2.A.17) family.</text>
</comment>
<dbReference type="AlphaFoldDB" id="A0A093FHU5"/>
<dbReference type="Pfam" id="PF00854">
    <property type="entry name" value="PTR2"/>
    <property type="match status" value="2"/>
</dbReference>
<keyword evidence="5" id="KW-0813">Transport</keyword>
<sequence length="495" mass="55048">VAVFIIGSGMYKKVKPQGNIMIKVSKCIGFAIKNRFRHRSKEFPKREHWLDWASEKYDKRLIAQTKAVLKVLFLYIPLPMFWALFDQQGSRWTLQATAMDGNFGSMKLQPDQMQTVNPILIIIMVPVVDAVVYPLIKKCKINFTPLRKITVGMFLASLAFVAAALVQVQIDKTLPVFPAAGQSQIKVINLGTDGATVRFESPLQSVNVMSMESTGYMTFETSQLQSLNIISGNKTRTEVIKLPGGNRHTLGIKNTATDIVANWLFDNVTSKPEEGNNLIRFINNFPDTINVTMGNTPFGTLMSLSASNYNLFSGGRKYNITAIINSELCSVNSKALGFGSAYTIVINRCTGETLDVTYSEDISPNTVHMAWQIPQYFILTCAEVVFSVTGLEFSYSQAPSNMKAVLQAGWLLTVAVGNIIVLIVAGASKLSEQWAEYVLFAALLLAVCIIFAVMAYFYTYTDPNEIEAQLDEEEKKQVKKDQDAYEKQAEAVSRM</sequence>
<evidence type="ECO:0000256" key="9">
    <source>
        <dbReference type="SAM" id="Phobius"/>
    </source>
</evidence>
<accession>A0A093FHU5</accession>
<dbReference type="GO" id="GO:0015293">
    <property type="term" value="F:symporter activity"/>
    <property type="evidence" value="ECO:0007669"/>
    <property type="project" value="UniProtKB-KW"/>
</dbReference>